<sequence>MKRIILFISILTAFSSLTMAQSDAVSQANNLYTKGDYTSAAKQYETILSNQGVAPELYFNLGNAYYKSNEIGRSILNYERALRLSPSYDDARFNLELAQTKVVDNSMQSSTFFLSRWIQNFIKMLTSNQWLGISVALFVVTLILIFLFIFGSTHFIRKLSFQVAVSLLLVCFATFIFSGIRKDQLVNHREAIVMVGVVTVKSSPDKSGTDLFQLHEGTKVKVKSTLGNWTEIKLGNGNVGWVEQANIEKI</sequence>
<keyword evidence="2" id="KW-0812">Transmembrane</keyword>
<evidence type="ECO:0000259" key="4">
    <source>
        <dbReference type="Pfam" id="PF08239"/>
    </source>
</evidence>
<feature type="domain" description="SH3b" evidence="4">
    <location>
        <begin position="197"/>
        <end position="247"/>
    </location>
</feature>
<dbReference type="HOGENOM" id="CLU_080147_0_0_10"/>
<feature type="signal peptide" evidence="3">
    <location>
        <begin position="1"/>
        <end position="20"/>
    </location>
</feature>
<dbReference type="Pfam" id="PF08239">
    <property type="entry name" value="SH3_3"/>
    <property type="match status" value="1"/>
</dbReference>
<protein>
    <submittedName>
        <fullName evidence="5">Tetratricopeptide TPR_1 repeat-containing protein</fullName>
    </submittedName>
</protein>
<dbReference type="RefSeq" id="WP_013444677.1">
    <property type="nucleotide sequence ID" value="NC_014734.1"/>
</dbReference>
<keyword evidence="6" id="KW-1185">Reference proteome</keyword>
<dbReference type="AlphaFoldDB" id="E4T3L4"/>
<dbReference type="PROSITE" id="PS50005">
    <property type="entry name" value="TPR"/>
    <property type="match status" value="1"/>
</dbReference>
<organism evidence="5 6">
    <name type="scientific">Paludibacter propionicigenes (strain DSM 17365 / JCM 13257 / WB4)</name>
    <dbReference type="NCBI Taxonomy" id="694427"/>
    <lineage>
        <taxon>Bacteria</taxon>
        <taxon>Pseudomonadati</taxon>
        <taxon>Bacteroidota</taxon>
        <taxon>Bacteroidia</taxon>
        <taxon>Bacteroidales</taxon>
        <taxon>Paludibacteraceae</taxon>
        <taxon>Paludibacter</taxon>
    </lineage>
</organism>
<dbReference type="Gene3D" id="1.25.40.10">
    <property type="entry name" value="Tetratricopeptide repeat domain"/>
    <property type="match status" value="1"/>
</dbReference>
<evidence type="ECO:0000256" key="3">
    <source>
        <dbReference type="SAM" id="SignalP"/>
    </source>
</evidence>
<dbReference type="Proteomes" id="UP000008718">
    <property type="component" value="Chromosome"/>
</dbReference>
<dbReference type="Pfam" id="PF13432">
    <property type="entry name" value="TPR_16"/>
    <property type="match status" value="1"/>
</dbReference>
<evidence type="ECO:0000313" key="6">
    <source>
        <dbReference type="Proteomes" id="UP000008718"/>
    </source>
</evidence>
<feature type="repeat" description="TPR" evidence="1">
    <location>
        <begin position="55"/>
        <end position="88"/>
    </location>
</feature>
<dbReference type="Gene3D" id="2.30.30.40">
    <property type="entry name" value="SH3 Domains"/>
    <property type="match status" value="1"/>
</dbReference>
<name>E4T3L4_PALPW</name>
<dbReference type="InterPro" id="IPR003646">
    <property type="entry name" value="SH3-like_bac-type"/>
</dbReference>
<evidence type="ECO:0000256" key="1">
    <source>
        <dbReference type="PROSITE-ProRule" id="PRU00339"/>
    </source>
</evidence>
<feature type="transmembrane region" description="Helical" evidence="2">
    <location>
        <begin position="130"/>
        <end position="151"/>
    </location>
</feature>
<keyword evidence="2" id="KW-1133">Transmembrane helix</keyword>
<reference evidence="5 6" key="2">
    <citation type="journal article" date="2011" name="Stand. Genomic Sci.">
        <title>Complete genome sequence of Paludibacter propionicigenes type strain (WB4).</title>
        <authorList>
            <person name="Gronow S."/>
            <person name="Munk C."/>
            <person name="Lapidus A."/>
            <person name="Nolan M."/>
            <person name="Lucas S."/>
            <person name="Hammon N."/>
            <person name="Deshpande S."/>
            <person name="Cheng J.F."/>
            <person name="Tapia R."/>
            <person name="Han C."/>
            <person name="Goodwin L."/>
            <person name="Pitluck S."/>
            <person name="Liolios K."/>
            <person name="Ivanova N."/>
            <person name="Mavromatis K."/>
            <person name="Mikhailova N."/>
            <person name="Pati A."/>
            <person name="Chen A."/>
            <person name="Palaniappan K."/>
            <person name="Land M."/>
            <person name="Hauser L."/>
            <person name="Chang Y.J."/>
            <person name="Jeffries C.D."/>
            <person name="Brambilla E."/>
            <person name="Rohde M."/>
            <person name="Goker M."/>
            <person name="Detter J.C."/>
            <person name="Woyke T."/>
            <person name="Bristow J."/>
            <person name="Eisen J.A."/>
            <person name="Markowitz V."/>
            <person name="Hugenholtz P."/>
            <person name="Kyrpides N.C."/>
            <person name="Klenk H.P."/>
        </authorList>
    </citation>
    <scope>NUCLEOTIDE SEQUENCE [LARGE SCALE GENOMIC DNA]</scope>
    <source>
        <strain evidence="6">DSM 17365 / JCM 13257 / WB4</strain>
    </source>
</reference>
<dbReference type="PROSITE" id="PS50293">
    <property type="entry name" value="TPR_REGION"/>
    <property type="match status" value="1"/>
</dbReference>
<evidence type="ECO:0000256" key="2">
    <source>
        <dbReference type="SAM" id="Phobius"/>
    </source>
</evidence>
<dbReference type="InterPro" id="IPR011990">
    <property type="entry name" value="TPR-like_helical_dom_sf"/>
</dbReference>
<keyword evidence="2" id="KW-0472">Membrane</keyword>
<reference key="1">
    <citation type="submission" date="2010-11" db="EMBL/GenBank/DDBJ databases">
        <title>The complete genome of Paludibacter propionicigenes DSM 17365.</title>
        <authorList>
            <consortium name="US DOE Joint Genome Institute (JGI-PGF)"/>
            <person name="Lucas S."/>
            <person name="Copeland A."/>
            <person name="Lapidus A."/>
            <person name="Bruce D."/>
            <person name="Goodwin L."/>
            <person name="Pitluck S."/>
            <person name="Kyrpides N."/>
            <person name="Mavromatis K."/>
            <person name="Ivanova N."/>
            <person name="Munk A.C."/>
            <person name="Brettin T."/>
            <person name="Detter J.C."/>
            <person name="Han C."/>
            <person name="Tapia R."/>
            <person name="Land M."/>
            <person name="Hauser L."/>
            <person name="Markowitz V."/>
            <person name="Cheng J.-F."/>
            <person name="Hugenholtz P."/>
            <person name="Woyke T."/>
            <person name="Wu D."/>
            <person name="Gronow S."/>
            <person name="Wellnitz S."/>
            <person name="Brambilla E."/>
            <person name="Klenk H.-P."/>
            <person name="Eisen J.A."/>
        </authorList>
    </citation>
    <scope>NUCLEOTIDE SEQUENCE</scope>
    <source>
        <strain>WB4</strain>
    </source>
</reference>
<dbReference type="SUPFAM" id="SSF48452">
    <property type="entry name" value="TPR-like"/>
    <property type="match status" value="1"/>
</dbReference>
<feature type="transmembrane region" description="Helical" evidence="2">
    <location>
        <begin position="163"/>
        <end position="180"/>
    </location>
</feature>
<dbReference type="STRING" id="694427.Palpr_1161"/>
<feature type="chain" id="PRO_5003189079" evidence="3">
    <location>
        <begin position="21"/>
        <end position="250"/>
    </location>
</feature>
<dbReference type="SMART" id="SM00028">
    <property type="entry name" value="TPR"/>
    <property type="match status" value="1"/>
</dbReference>
<dbReference type="InterPro" id="IPR019734">
    <property type="entry name" value="TPR_rpt"/>
</dbReference>
<dbReference type="KEGG" id="ppn:Palpr_1161"/>
<proteinExistence type="predicted"/>
<dbReference type="EMBL" id="CP002345">
    <property type="protein sequence ID" value="ADQ79308.1"/>
    <property type="molecule type" value="Genomic_DNA"/>
</dbReference>
<keyword evidence="3" id="KW-0732">Signal</keyword>
<gene>
    <name evidence="5" type="ordered locus">Palpr_1161</name>
</gene>
<dbReference type="eggNOG" id="COG0457">
    <property type="taxonomic scope" value="Bacteria"/>
</dbReference>
<evidence type="ECO:0000313" key="5">
    <source>
        <dbReference type="EMBL" id="ADQ79308.1"/>
    </source>
</evidence>
<accession>E4T3L4</accession>
<keyword evidence="1" id="KW-0802">TPR repeat</keyword>